<feature type="chain" id="PRO_5022839382" evidence="1">
    <location>
        <begin position="27"/>
        <end position="562"/>
    </location>
</feature>
<name>A0A5C5VM49_9BACT</name>
<evidence type="ECO:0000313" key="3">
    <source>
        <dbReference type="Proteomes" id="UP000318878"/>
    </source>
</evidence>
<dbReference type="Proteomes" id="UP000318878">
    <property type="component" value="Unassembled WGS sequence"/>
</dbReference>
<comment type="caution">
    <text evidence="2">The sequence shown here is derived from an EMBL/GenBank/DDBJ whole genome shotgun (WGS) entry which is preliminary data.</text>
</comment>
<organism evidence="2 3">
    <name type="scientific">Blastopirellula retiformator</name>
    <dbReference type="NCBI Taxonomy" id="2527970"/>
    <lineage>
        <taxon>Bacteria</taxon>
        <taxon>Pseudomonadati</taxon>
        <taxon>Planctomycetota</taxon>
        <taxon>Planctomycetia</taxon>
        <taxon>Pirellulales</taxon>
        <taxon>Pirellulaceae</taxon>
        <taxon>Blastopirellula</taxon>
    </lineage>
</organism>
<keyword evidence="3" id="KW-1185">Reference proteome</keyword>
<accession>A0A5C5VM49</accession>
<evidence type="ECO:0000313" key="2">
    <source>
        <dbReference type="EMBL" id="TWT38822.1"/>
    </source>
</evidence>
<protein>
    <submittedName>
        <fullName evidence="2">Uncharacterized protein</fullName>
    </submittedName>
</protein>
<evidence type="ECO:0000256" key="1">
    <source>
        <dbReference type="SAM" id="SignalP"/>
    </source>
</evidence>
<feature type="signal peptide" evidence="1">
    <location>
        <begin position="1"/>
        <end position="26"/>
    </location>
</feature>
<dbReference type="EMBL" id="SJPF01000001">
    <property type="protein sequence ID" value="TWT38822.1"/>
    <property type="molecule type" value="Genomic_DNA"/>
</dbReference>
<reference evidence="2 3" key="1">
    <citation type="submission" date="2019-02" db="EMBL/GenBank/DDBJ databases">
        <title>Deep-cultivation of Planctomycetes and their phenomic and genomic characterization uncovers novel biology.</title>
        <authorList>
            <person name="Wiegand S."/>
            <person name="Jogler M."/>
            <person name="Boedeker C."/>
            <person name="Pinto D."/>
            <person name="Vollmers J."/>
            <person name="Rivas-Marin E."/>
            <person name="Kohn T."/>
            <person name="Peeters S.H."/>
            <person name="Heuer A."/>
            <person name="Rast P."/>
            <person name="Oberbeckmann S."/>
            <person name="Bunk B."/>
            <person name="Jeske O."/>
            <person name="Meyerdierks A."/>
            <person name="Storesund J.E."/>
            <person name="Kallscheuer N."/>
            <person name="Luecker S."/>
            <person name="Lage O.M."/>
            <person name="Pohl T."/>
            <person name="Merkel B.J."/>
            <person name="Hornburger P."/>
            <person name="Mueller R.-W."/>
            <person name="Bruemmer F."/>
            <person name="Labrenz M."/>
            <person name="Spormann A.M."/>
            <person name="Op Den Camp H."/>
            <person name="Overmann J."/>
            <person name="Amann R."/>
            <person name="Jetten M.S.M."/>
            <person name="Mascher T."/>
            <person name="Medema M.H."/>
            <person name="Devos D.P."/>
            <person name="Kaster A.-K."/>
            <person name="Ovreas L."/>
            <person name="Rohde M."/>
            <person name="Galperin M.Y."/>
            <person name="Jogler C."/>
        </authorList>
    </citation>
    <scope>NUCLEOTIDE SEQUENCE [LARGE SCALE GENOMIC DNA]</scope>
    <source>
        <strain evidence="2 3">Enr8</strain>
    </source>
</reference>
<sequence precursor="true">MKQMLKSTWIWFAAMALVAAPALVQAQDDAAEMKTVAVVSVAPFAKVLGDVQYLTEIADHDEIGLTVAMMSAPLTQGIDKNRPIGVVVRTDGQEFNYVGFIPVTNLKALLILLEDQVGEPQDMGDGVFVLEGPLPIYYKEVEGWAFVAQDKASLADVPAKPAALLANLPTDYDVAAKVNLNNIPELFRDMLIAQMKSGIELTLEQEPGESDEDFAQRRQMVQLQVAQLERLLNEIEDLAIGWNVDKEAGKTYIDVTYNVAPGSKIAEQLAMNKGVTSDFTGFMINSSAGTLHVTSKIAPEEIDNTVKQLNAGRQKAFLEIENNPDLDEKARDAATRLVDLSIDTFVETIKAGKFDMGMTVDLAPNKMTFLMGAFVADGKRVEDGFKEILKMVEDQPDFPGVKWNADSHQGVDFHVIEGPVPATEEEARKLFGEKLIIVLGIGEKSAYLSVGNDAIAKLKKVIDDSLSGAGQPLASPMTMVVSAKPILEFINSIDQSAPIVAALDSLSEKDAQLTINGKLTDTSAMTRINLDTGVIKAIAVAVAVKQAETEAAAEAEEAEDGQ</sequence>
<gene>
    <name evidence="2" type="ORF">Enr8_05160</name>
</gene>
<dbReference type="AlphaFoldDB" id="A0A5C5VM49"/>
<dbReference type="OrthoDB" id="227550at2"/>
<keyword evidence="1" id="KW-0732">Signal</keyword>
<proteinExistence type="predicted"/>